<dbReference type="SUPFAM" id="SSF90229">
    <property type="entry name" value="CCCH zinc finger"/>
    <property type="match status" value="1"/>
</dbReference>
<evidence type="ECO:0000256" key="2">
    <source>
        <dbReference type="ARBA" id="ARBA00022771"/>
    </source>
</evidence>
<gene>
    <name evidence="7" type="ORF">BAE44_0016684</name>
</gene>
<reference evidence="7 8" key="1">
    <citation type="submission" date="2016-09" db="EMBL/GenBank/DDBJ databases">
        <title>The draft genome of Dichanthelium oligosanthes: A C3 panicoid grass species.</title>
        <authorList>
            <person name="Studer A.J."/>
            <person name="Schnable J.C."/>
            <person name="Brutnell T.P."/>
        </authorList>
    </citation>
    <scope>NUCLEOTIDE SEQUENCE [LARGE SCALE GENOMIC DNA]</scope>
    <source>
        <strain evidence="8">cv. Kellogg 1175</strain>
        <tissue evidence="7">Leaf</tissue>
    </source>
</reference>
<accession>A0A1E5VB48</accession>
<evidence type="ECO:0000256" key="1">
    <source>
        <dbReference type="ARBA" id="ARBA00022723"/>
    </source>
</evidence>
<dbReference type="GO" id="GO:0008270">
    <property type="term" value="F:zinc ion binding"/>
    <property type="evidence" value="ECO:0007669"/>
    <property type="project" value="UniProtKB-KW"/>
</dbReference>
<keyword evidence="1 5" id="KW-0479">Metal-binding</keyword>
<keyword evidence="3 5" id="KW-0862">Zinc</keyword>
<keyword evidence="8" id="KW-1185">Reference proteome</keyword>
<dbReference type="GO" id="GO:0003677">
    <property type="term" value="F:DNA binding"/>
    <property type="evidence" value="ECO:0007669"/>
    <property type="project" value="UniProtKB-KW"/>
</dbReference>
<dbReference type="AlphaFoldDB" id="A0A1E5VB48"/>
<evidence type="ECO:0000259" key="6">
    <source>
        <dbReference type="PROSITE" id="PS50103"/>
    </source>
</evidence>
<protein>
    <recommendedName>
        <fullName evidence="6">C3H1-type domain-containing protein</fullName>
    </recommendedName>
</protein>
<evidence type="ECO:0000256" key="4">
    <source>
        <dbReference type="ARBA" id="ARBA00023125"/>
    </source>
</evidence>
<dbReference type="PROSITE" id="PS50103">
    <property type="entry name" value="ZF_C3H1"/>
    <property type="match status" value="1"/>
</dbReference>
<dbReference type="Proteomes" id="UP000095767">
    <property type="component" value="Unassembled WGS sequence"/>
</dbReference>
<dbReference type="OrthoDB" id="411372at2759"/>
<dbReference type="STRING" id="888268.A0A1E5VB48"/>
<dbReference type="InterPro" id="IPR000571">
    <property type="entry name" value="Znf_CCCH"/>
</dbReference>
<feature type="zinc finger region" description="C3H1-type" evidence="5">
    <location>
        <begin position="55"/>
        <end position="83"/>
    </location>
</feature>
<dbReference type="Pfam" id="PF00642">
    <property type="entry name" value="zf-CCCH"/>
    <property type="match status" value="1"/>
</dbReference>
<name>A0A1E5VB48_9POAL</name>
<comment type="caution">
    <text evidence="7">The sequence shown here is derived from an EMBL/GenBank/DDBJ whole genome shotgun (WGS) entry which is preliminary data.</text>
</comment>
<keyword evidence="4" id="KW-0238">DNA-binding</keyword>
<evidence type="ECO:0000313" key="8">
    <source>
        <dbReference type="Proteomes" id="UP000095767"/>
    </source>
</evidence>
<feature type="domain" description="C3H1-type" evidence="6">
    <location>
        <begin position="55"/>
        <end position="83"/>
    </location>
</feature>
<keyword evidence="2 5" id="KW-0863">Zinc-finger</keyword>
<evidence type="ECO:0000256" key="3">
    <source>
        <dbReference type="ARBA" id="ARBA00022833"/>
    </source>
</evidence>
<sequence>RLPTLGRRENALWQKRGKIKRRQISASSPMILHLQQNLCPATILRVSSCLKGDDIPYDQSCHNYKNNGMCIRGDGCRFSHVVYVNYRRYFQTRCKDI</sequence>
<dbReference type="InterPro" id="IPR036855">
    <property type="entry name" value="Znf_CCCH_sf"/>
</dbReference>
<evidence type="ECO:0000256" key="5">
    <source>
        <dbReference type="PROSITE-ProRule" id="PRU00723"/>
    </source>
</evidence>
<organism evidence="7 8">
    <name type="scientific">Dichanthelium oligosanthes</name>
    <dbReference type="NCBI Taxonomy" id="888268"/>
    <lineage>
        <taxon>Eukaryota</taxon>
        <taxon>Viridiplantae</taxon>
        <taxon>Streptophyta</taxon>
        <taxon>Embryophyta</taxon>
        <taxon>Tracheophyta</taxon>
        <taxon>Spermatophyta</taxon>
        <taxon>Magnoliopsida</taxon>
        <taxon>Liliopsida</taxon>
        <taxon>Poales</taxon>
        <taxon>Poaceae</taxon>
        <taxon>PACMAD clade</taxon>
        <taxon>Panicoideae</taxon>
        <taxon>Panicodae</taxon>
        <taxon>Paniceae</taxon>
        <taxon>Dichantheliinae</taxon>
        <taxon>Dichanthelium</taxon>
    </lineage>
</organism>
<proteinExistence type="predicted"/>
<dbReference type="EMBL" id="LWDX02045745">
    <property type="protein sequence ID" value="OEL22297.1"/>
    <property type="molecule type" value="Genomic_DNA"/>
</dbReference>
<feature type="non-terminal residue" evidence="7">
    <location>
        <position position="1"/>
    </location>
</feature>
<evidence type="ECO:0000313" key="7">
    <source>
        <dbReference type="EMBL" id="OEL22297.1"/>
    </source>
</evidence>